<dbReference type="NCBIfam" id="NF033788">
    <property type="entry name" value="HTH_metalloreg"/>
    <property type="match status" value="1"/>
</dbReference>
<dbReference type="SMART" id="SM00418">
    <property type="entry name" value="HTH_ARSR"/>
    <property type="match status" value="1"/>
</dbReference>
<keyword evidence="3" id="KW-1185">Reference proteome</keyword>
<protein>
    <submittedName>
        <fullName evidence="2">ArsR/SmtB family transcription factor</fullName>
    </submittedName>
</protein>
<reference evidence="2 3" key="1">
    <citation type="submission" date="2024-09" db="EMBL/GenBank/DDBJ databases">
        <authorList>
            <person name="Sun Q."/>
            <person name="Mori K."/>
        </authorList>
    </citation>
    <scope>NUCLEOTIDE SEQUENCE [LARGE SCALE GENOMIC DNA]</scope>
    <source>
        <strain evidence="2 3">CCM 3426</strain>
    </source>
</reference>
<dbReference type="Pfam" id="PF12840">
    <property type="entry name" value="HTH_20"/>
    <property type="match status" value="1"/>
</dbReference>
<dbReference type="InterPro" id="IPR011991">
    <property type="entry name" value="ArsR-like_HTH"/>
</dbReference>
<evidence type="ECO:0000259" key="1">
    <source>
        <dbReference type="PROSITE" id="PS50987"/>
    </source>
</evidence>
<dbReference type="SUPFAM" id="SSF46785">
    <property type="entry name" value="Winged helix' DNA-binding domain"/>
    <property type="match status" value="1"/>
</dbReference>
<dbReference type="RefSeq" id="WP_189646466.1">
    <property type="nucleotide sequence ID" value="NZ_BMRC01000002.1"/>
</dbReference>
<evidence type="ECO:0000313" key="3">
    <source>
        <dbReference type="Proteomes" id="UP001589647"/>
    </source>
</evidence>
<evidence type="ECO:0000313" key="2">
    <source>
        <dbReference type="EMBL" id="MFB9203406.1"/>
    </source>
</evidence>
<dbReference type="EMBL" id="JBHMEI010000013">
    <property type="protein sequence ID" value="MFB9203406.1"/>
    <property type="molecule type" value="Genomic_DNA"/>
</dbReference>
<dbReference type="InterPro" id="IPR052543">
    <property type="entry name" value="HTH_Metal-responsive_Reg"/>
</dbReference>
<accession>A0ABV5IFU1</accession>
<dbReference type="PANTHER" id="PTHR39168:SF1">
    <property type="entry name" value="TRANSCRIPTIONAL REGULATORY PROTEIN"/>
    <property type="match status" value="1"/>
</dbReference>
<dbReference type="CDD" id="cd00090">
    <property type="entry name" value="HTH_ARSR"/>
    <property type="match status" value="1"/>
</dbReference>
<dbReference type="PROSITE" id="PS50987">
    <property type="entry name" value="HTH_ARSR_2"/>
    <property type="match status" value="1"/>
</dbReference>
<dbReference type="InterPro" id="IPR036390">
    <property type="entry name" value="WH_DNA-bd_sf"/>
</dbReference>
<comment type="caution">
    <text evidence="2">The sequence shown here is derived from an EMBL/GenBank/DDBJ whole genome shotgun (WGS) entry which is preliminary data.</text>
</comment>
<dbReference type="PRINTS" id="PR00778">
    <property type="entry name" value="HTHARSR"/>
</dbReference>
<dbReference type="Proteomes" id="UP001589647">
    <property type="component" value="Unassembled WGS sequence"/>
</dbReference>
<organism evidence="2 3">
    <name type="scientific">Nonomuraea spiralis</name>
    <dbReference type="NCBI Taxonomy" id="46182"/>
    <lineage>
        <taxon>Bacteria</taxon>
        <taxon>Bacillati</taxon>
        <taxon>Actinomycetota</taxon>
        <taxon>Actinomycetes</taxon>
        <taxon>Streptosporangiales</taxon>
        <taxon>Streptosporangiaceae</taxon>
        <taxon>Nonomuraea</taxon>
    </lineage>
</organism>
<dbReference type="Gene3D" id="1.10.10.10">
    <property type="entry name" value="Winged helix-like DNA-binding domain superfamily/Winged helix DNA-binding domain"/>
    <property type="match status" value="1"/>
</dbReference>
<name>A0ABV5IFU1_9ACTN</name>
<gene>
    <name evidence="2" type="ORF">ACFFV7_19610</name>
</gene>
<dbReference type="InterPro" id="IPR001845">
    <property type="entry name" value="HTH_ArsR_DNA-bd_dom"/>
</dbReference>
<feature type="domain" description="HTH arsR-type" evidence="1">
    <location>
        <begin position="4"/>
        <end position="97"/>
    </location>
</feature>
<sequence>MEYIARDADIAPVAALIADATRAAMLTALLGGRALAAGELASVAGVSAATASAHLARLLDGGLVDVVRQGRHRYYRLAGHEIAEVLETLARVSARPPVRSLRQSRQARLLEEARTCYDHLAGRAGVALLDRLRDGGYYDRQDLTPAGERLLTGLGVDVEGARGTRRRFAPECLDWTERRSHLGGALGAAITDVLFERGWYRRGSVPRAVVLTEEGRAGLAATFPSKELTSGTPVT</sequence>
<dbReference type="InterPro" id="IPR036388">
    <property type="entry name" value="WH-like_DNA-bd_sf"/>
</dbReference>
<dbReference type="PANTHER" id="PTHR39168">
    <property type="entry name" value="TRANSCRIPTIONAL REGULATOR-RELATED"/>
    <property type="match status" value="1"/>
</dbReference>
<proteinExistence type="predicted"/>